<dbReference type="Proteomes" id="UP001612741">
    <property type="component" value="Unassembled WGS sequence"/>
</dbReference>
<comment type="caution">
    <text evidence="1">The sequence shown here is derived from an EMBL/GenBank/DDBJ whole genome shotgun (WGS) entry which is preliminary data.</text>
</comment>
<dbReference type="EMBL" id="JBITGY010000017">
    <property type="protein sequence ID" value="MFI6505142.1"/>
    <property type="molecule type" value="Genomic_DNA"/>
</dbReference>
<organism evidence="1 2">
    <name type="scientific">Nonomuraea typhae</name>
    <dbReference type="NCBI Taxonomy" id="2603600"/>
    <lineage>
        <taxon>Bacteria</taxon>
        <taxon>Bacillati</taxon>
        <taxon>Actinomycetota</taxon>
        <taxon>Actinomycetes</taxon>
        <taxon>Streptosporangiales</taxon>
        <taxon>Streptosporangiaceae</taxon>
        <taxon>Nonomuraea</taxon>
    </lineage>
</organism>
<dbReference type="RefSeq" id="WP_397091181.1">
    <property type="nucleotide sequence ID" value="NZ_JBITGY010000017.1"/>
</dbReference>
<evidence type="ECO:0000313" key="1">
    <source>
        <dbReference type="EMBL" id="MFI6505142.1"/>
    </source>
</evidence>
<gene>
    <name evidence="1" type="ORF">ACIBG2_47720</name>
</gene>
<accession>A0ABW7ZB70</accession>
<protein>
    <submittedName>
        <fullName evidence="1">Uncharacterized protein</fullName>
    </submittedName>
</protein>
<name>A0ABW7ZB70_9ACTN</name>
<reference evidence="1 2" key="1">
    <citation type="submission" date="2024-10" db="EMBL/GenBank/DDBJ databases">
        <title>The Natural Products Discovery Center: Release of the First 8490 Sequenced Strains for Exploring Actinobacteria Biosynthetic Diversity.</title>
        <authorList>
            <person name="Kalkreuter E."/>
            <person name="Kautsar S.A."/>
            <person name="Yang D."/>
            <person name="Bader C.D."/>
            <person name="Teijaro C.N."/>
            <person name="Fluegel L."/>
            <person name="Davis C.M."/>
            <person name="Simpson J.R."/>
            <person name="Lauterbach L."/>
            <person name="Steele A.D."/>
            <person name="Gui C."/>
            <person name="Meng S."/>
            <person name="Li G."/>
            <person name="Viehrig K."/>
            <person name="Ye F."/>
            <person name="Su P."/>
            <person name="Kiefer A.F."/>
            <person name="Nichols A."/>
            <person name="Cepeda A.J."/>
            <person name="Yan W."/>
            <person name="Fan B."/>
            <person name="Jiang Y."/>
            <person name="Adhikari A."/>
            <person name="Zheng C.-J."/>
            <person name="Schuster L."/>
            <person name="Cowan T.M."/>
            <person name="Smanski M.J."/>
            <person name="Chevrette M.G."/>
            <person name="De Carvalho L.P.S."/>
            <person name="Shen B."/>
        </authorList>
    </citation>
    <scope>NUCLEOTIDE SEQUENCE [LARGE SCALE GENOMIC DNA]</scope>
    <source>
        <strain evidence="1 2">NPDC050545</strain>
    </source>
</reference>
<proteinExistence type="predicted"/>
<evidence type="ECO:0000313" key="2">
    <source>
        <dbReference type="Proteomes" id="UP001612741"/>
    </source>
</evidence>
<sequence>MAFMTIRGLSGAFVALLLIVVVGQASFGSGRAAEERMDCLRFSRVVLMGFTVANPDYSPEFTLVGPDACGRDAFDGSLWLGLGPRMASTWPHEAPMVMTEFRQDASGYLNLPQAAPWYMTELLTRIGNPDVKPDNRRTADLLKGTNWSNHLVHAVVELKKPLPEEQAAKLYTIQSGEVLLLSPGNGEKPIGWPFAFPGMIGAFNVFTSPRSTSRISEFRRWVSLLREEDSHALKVIGLSLQTLRSTAAEGMVHGFTIINAPDVIQRLAKNPLVRAVEVVEIVPIEEPDA</sequence>
<keyword evidence="2" id="KW-1185">Reference proteome</keyword>